<reference evidence="3 4" key="1">
    <citation type="submission" date="2019-01" db="EMBL/GenBank/DDBJ databases">
        <title>Leucobacter muris sp. nov. isolated from the nose of a laboratory mouse.</title>
        <authorList>
            <person name="Benga L."/>
            <person name="Sproeer C."/>
            <person name="Schumann P."/>
            <person name="Verbarg S."/>
            <person name="Bunk B."/>
            <person name="Engelhardt E."/>
            <person name="Benten P.M."/>
            <person name="Sager M."/>
        </authorList>
    </citation>
    <scope>NUCLEOTIDE SEQUENCE [LARGE SCALE GENOMIC DNA]</scope>
    <source>
        <strain evidence="3 4">DSM 101948</strain>
    </source>
</reference>
<dbReference type="SUPFAM" id="SSF52980">
    <property type="entry name" value="Restriction endonuclease-like"/>
    <property type="match status" value="1"/>
</dbReference>
<evidence type="ECO:0000256" key="2">
    <source>
        <dbReference type="HAMAP-Rule" id="MF_00048"/>
    </source>
</evidence>
<evidence type="ECO:0000256" key="1">
    <source>
        <dbReference type="ARBA" id="ARBA00006738"/>
    </source>
</evidence>
<dbReference type="NCBIfam" id="NF009154">
    <property type="entry name" value="PRK12497.3-3"/>
    <property type="match status" value="1"/>
</dbReference>
<gene>
    <name evidence="3" type="ORF">Leucomu_06360</name>
</gene>
<dbReference type="HAMAP" id="MF_00048">
    <property type="entry name" value="UPF0102"/>
    <property type="match status" value="1"/>
</dbReference>
<dbReference type="RefSeq" id="WP_017884886.1">
    <property type="nucleotide sequence ID" value="NZ_CP035037.1"/>
</dbReference>
<name>A0ABX5QF23_9MICO</name>
<dbReference type="Pfam" id="PF02021">
    <property type="entry name" value="UPF0102"/>
    <property type="match status" value="1"/>
</dbReference>
<dbReference type="EMBL" id="CP035037">
    <property type="protein sequence ID" value="QAB17593.1"/>
    <property type="molecule type" value="Genomic_DNA"/>
</dbReference>
<comment type="similarity">
    <text evidence="1 2">Belongs to the UPF0102 family.</text>
</comment>
<evidence type="ECO:0000313" key="3">
    <source>
        <dbReference type="EMBL" id="QAB17593.1"/>
    </source>
</evidence>
<evidence type="ECO:0000313" key="4">
    <source>
        <dbReference type="Proteomes" id="UP000285768"/>
    </source>
</evidence>
<dbReference type="Gene3D" id="3.40.1350.10">
    <property type="match status" value="1"/>
</dbReference>
<dbReference type="InterPro" id="IPR011856">
    <property type="entry name" value="tRNA_endonuc-like_dom_sf"/>
</dbReference>
<protein>
    <recommendedName>
        <fullName evidence="2">UPF0102 protein Leucomu_06360</fullName>
    </recommendedName>
</protein>
<dbReference type="CDD" id="cd20736">
    <property type="entry name" value="PoNe_Nuclease"/>
    <property type="match status" value="1"/>
</dbReference>
<dbReference type="PANTHER" id="PTHR34039">
    <property type="entry name" value="UPF0102 PROTEIN YRAN"/>
    <property type="match status" value="1"/>
</dbReference>
<keyword evidence="4" id="KW-1185">Reference proteome</keyword>
<dbReference type="PANTHER" id="PTHR34039:SF1">
    <property type="entry name" value="UPF0102 PROTEIN YRAN"/>
    <property type="match status" value="1"/>
</dbReference>
<dbReference type="InterPro" id="IPR011335">
    <property type="entry name" value="Restrct_endonuc-II-like"/>
</dbReference>
<organism evidence="3 4">
    <name type="scientific">Leucobacter muris</name>
    <dbReference type="NCBI Taxonomy" id="1935379"/>
    <lineage>
        <taxon>Bacteria</taxon>
        <taxon>Bacillati</taxon>
        <taxon>Actinomycetota</taxon>
        <taxon>Actinomycetes</taxon>
        <taxon>Micrococcales</taxon>
        <taxon>Microbacteriaceae</taxon>
        <taxon>Leucobacter</taxon>
    </lineage>
</organism>
<accession>A0ABX5QF23</accession>
<sequence length="121" mass="13201">MTSSAHNQTLGARGESLAAAFLEERGFVILDRNWRNRYGELDLIALDRGALVAVEVKTRSGRGYGSPLSAITARKAGRLRRLLLDWAREHRTRASELRVDAIGITLGPSGAPGIDHLRGIL</sequence>
<proteinExistence type="inferred from homology"/>
<dbReference type="Proteomes" id="UP000285768">
    <property type="component" value="Chromosome"/>
</dbReference>
<dbReference type="InterPro" id="IPR003509">
    <property type="entry name" value="UPF0102_YraN-like"/>
</dbReference>